<dbReference type="eggNOG" id="COG3056">
    <property type="taxonomic scope" value="Bacteria"/>
</dbReference>
<gene>
    <name evidence="2" type="ORF">LT40_20255</name>
</gene>
<name>A0A089Z1G9_9PSED</name>
<evidence type="ECO:0000313" key="3">
    <source>
        <dbReference type="Proteomes" id="UP000029499"/>
    </source>
</evidence>
<dbReference type="PROSITE" id="PS51257">
    <property type="entry name" value="PROKAR_LIPOPROTEIN"/>
    <property type="match status" value="1"/>
</dbReference>
<accession>A0A089Z1G9</accession>
<keyword evidence="1" id="KW-0732">Signal</keyword>
<keyword evidence="2" id="KW-0449">Lipoprotein</keyword>
<dbReference type="InterPro" id="IPR005619">
    <property type="entry name" value="Uncharacterised_YajG"/>
</dbReference>
<dbReference type="Proteomes" id="UP000029499">
    <property type="component" value="Chromosome"/>
</dbReference>
<evidence type="ECO:0000313" key="2">
    <source>
        <dbReference type="EMBL" id="AIS19595.1"/>
    </source>
</evidence>
<feature type="signal peptide" evidence="1">
    <location>
        <begin position="1"/>
        <end position="23"/>
    </location>
</feature>
<dbReference type="Pfam" id="PF03923">
    <property type="entry name" value="Lipoprotein_16"/>
    <property type="match status" value="1"/>
</dbReference>
<dbReference type="RefSeq" id="WP_043192942.1">
    <property type="nucleotide sequence ID" value="NZ_CP009533.1"/>
</dbReference>
<proteinExistence type="predicted"/>
<protein>
    <submittedName>
        <fullName evidence="2">Lipoprotein</fullName>
    </submittedName>
</protein>
<dbReference type="AlphaFoldDB" id="A0A089Z1G9"/>
<dbReference type="OrthoDB" id="5740854at2"/>
<dbReference type="EMBL" id="CP009533">
    <property type="protein sequence ID" value="AIS19595.1"/>
    <property type="molecule type" value="Genomic_DNA"/>
</dbReference>
<evidence type="ECO:0000256" key="1">
    <source>
        <dbReference type="SAM" id="SignalP"/>
    </source>
</evidence>
<reference evidence="2 3" key="1">
    <citation type="journal article" date="2015" name="J. Biotechnol.">
        <title>Complete genome sequence of Pseudomonas rhizosphaerae IH5T (=DSM 16299T), a phosphate-solubilizing rhizobacterium for bacterial biofertilizer.</title>
        <authorList>
            <person name="Kwak Y."/>
            <person name="Jung B.K."/>
            <person name="Shin J.H."/>
        </authorList>
    </citation>
    <scope>NUCLEOTIDE SEQUENCE [LARGE SCALE GENOMIC DNA]</scope>
    <source>
        <strain evidence="2">DSM 16299</strain>
    </source>
</reference>
<organism evidence="2 3">
    <name type="scientific">Pseudomonas rhizosphaerae</name>
    <dbReference type="NCBI Taxonomy" id="216142"/>
    <lineage>
        <taxon>Bacteria</taxon>
        <taxon>Pseudomonadati</taxon>
        <taxon>Pseudomonadota</taxon>
        <taxon>Gammaproteobacteria</taxon>
        <taxon>Pseudomonadales</taxon>
        <taxon>Pseudomonadaceae</taxon>
        <taxon>Pseudomonas</taxon>
    </lineage>
</organism>
<dbReference type="KEGG" id="prh:LT40_20255"/>
<feature type="chain" id="PRO_5001852523" evidence="1">
    <location>
        <begin position="24"/>
        <end position="197"/>
    </location>
</feature>
<keyword evidence="3" id="KW-1185">Reference proteome</keyword>
<sequence length="197" mass="20868">MLHRLLFAMIAVTSLTLVGCANSPQQLSPQPRLTSQFAAVGQGQAVAVRVVDGRPSPTLGTRGGLYPETSAVSVAANDVLPKLQAQAEAAVRLLGFTPTGNNGSAPTLTITLAELKYQSPKDKMYVTEANIGATFKADVTNGGRHYSGRYGASLNQRFGMAPNQETNTKLVSDVLSDALTRVFKDATIGQTLSQRNF</sequence>
<dbReference type="STRING" id="216142.LT40_20255"/>
<dbReference type="HOGENOM" id="CLU_119385_0_0_6"/>